<dbReference type="Proteomes" id="UP000228621">
    <property type="component" value="Unassembled WGS sequence"/>
</dbReference>
<reference evidence="3" key="1">
    <citation type="journal article" date="2019" name="Genome Announc.">
        <title>Draft Genome Sequence of Pseudoalteromonas piscicida Strain 36Y ROTHPW, an Hypersaline Seawater Isolate from the South Coast of Sonora, Mexico.</title>
        <authorList>
            <person name="Sanchez-Diaz R."/>
            <person name="Molina-Garza Z.J."/>
            <person name="Cruz-Suarez L.E."/>
            <person name="Selvin J."/>
            <person name="Kiran G.S."/>
            <person name="Ibarra-Gamez J.C."/>
            <person name="Gomez-Gil B."/>
            <person name="Galaviz-Silva L."/>
        </authorList>
    </citation>
    <scope>NUCLEOTIDE SEQUENCE [LARGE SCALE GENOMIC DNA]</scope>
    <source>
        <strain evidence="3">36Y_RITHPW</strain>
    </source>
</reference>
<dbReference type="RefSeq" id="WP_099640408.1">
    <property type="nucleotide sequence ID" value="NZ_JAQPZX010000030.1"/>
</dbReference>
<accession>A0A2A5JVM7</accession>
<dbReference type="EMBL" id="NKHF01000007">
    <property type="protein sequence ID" value="PCK33460.1"/>
    <property type="molecule type" value="Genomic_DNA"/>
</dbReference>
<protein>
    <submittedName>
        <fullName evidence="2">Heat-shock protein</fullName>
    </submittedName>
</protein>
<evidence type="ECO:0000313" key="3">
    <source>
        <dbReference type="Proteomes" id="UP000228621"/>
    </source>
</evidence>
<dbReference type="PANTHER" id="PTHR35535:SF1">
    <property type="entry name" value="HEAT SHOCK PROTEIN HSLJ"/>
    <property type="match status" value="1"/>
</dbReference>
<gene>
    <name evidence="2" type="ORF">CEX98_01675</name>
</gene>
<comment type="caution">
    <text evidence="2">The sequence shown here is derived from an EMBL/GenBank/DDBJ whole genome shotgun (WGS) entry which is preliminary data.</text>
</comment>
<organism evidence="2 3">
    <name type="scientific">Pseudoalteromonas piscicida</name>
    <dbReference type="NCBI Taxonomy" id="43662"/>
    <lineage>
        <taxon>Bacteria</taxon>
        <taxon>Pseudomonadati</taxon>
        <taxon>Pseudomonadota</taxon>
        <taxon>Gammaproteobacteria</taxon>
        <taxon>Alteromonadales</taxon>
        <taxon>Pseudoalteromonadaceae</taxon>
        <taxon>Pseudoalteromonas</taxon>
    </lineage>
</organism>
<evidence type="ECO:0000313" key="2">
    <source>
        <dbReference type="EMBL" id="PCK33460.1"/>
    </source>
</evidence>
<proteinExistence type="predicted"/>
<feature type="domain" description="DUF306" evidence="1">
    <location>
        <begin position="27"/>
        <end position="131"/>
    </location>
</feature>
<dbReference type="InterPro" id="IPR053147">
    <property type="entry name" value="Hsp_HslJ-like"/>
</dbReference>
<name>A0A2A5JVM7_PSEO7</name>
<dbReference type="PANTHER" id="PTHR35535">
    <property type="entry name" value="HEAT SHOCK PROTEIN HSLJ"/>
    <property type="match status" value="1"/>
</dbReference>
<evidence type="ECO:0000259" key="1">
    <source>
        <dbReference type="Pfam" id="PF03724"/>
    </source>
</evidence>
<sequence>MKFISIICAVIALSGCVSTGKVDTNVLKYSAWQLQSINGQNVAQLNIESSVASMPIELRFIDALQVNGFAGCNRFFGEGEVIEGQLKVKNLGMTRKYCGEEVAKVEAQLINQLQIGVALDLVANQLTLKGKPQFTFIKQ</sequence>
<dbReference type="Gene3D" id="2.40.128.270">
    <property type="match status" value="1"/>
</dbReference>
<dbReference type="PROSITE" id="PS51257">
    <property type="entry name" value="PROKAR_LIPOPROTEIN"/>
    <property type="match status" value="1"/>
</dbReference>
<dbReference type="OrthoDB" id="5348860at2"/>
<dbReference type="AlphaFoldDB" id="A0A2A5JVM7"/>
<dbReference type="InterPro" id="IPR005184">
    <property type="entry name" value="DUF306_Meta_HslJ"/>
</dbReference>
<dbReference type="Pfam" id="PF03724">
    <property type="entry name" value="META"/>
    <property type="match status" value="1"/>
</dbReference>
<keyword evidence="3" id="KW-1185">Reference proteome</keyword>
<dbReference type="InterPro" id="IPR038670">
    <property type="entry name" value="HslJ-like_sf"/>
</dbReference>